<dbReference type="AlphaFoldDB" id="A0A1G9NSY1"/>
<dbReference type="GO" id="GO:0016491">
    <property type="term" value="F:oxidoreductase activity"/>
    <property type="evidence" value="ECO:0007669"/>
    <property type="project" value="InterPro"/>
</dbReference>
<gene>
    <name evidence="2" type="ORF">SAMN05216186_13436</name>
</gene>
<evidence type="ECO:0000313" key="3">
    <source>
        <dbReference type="Proteomes" id="UP000198706"/>
    </source>
</evidence>
<dbReference type="PANTHER" id="PTHR40260">
    <property type="entry name" value="BLR8190 PROTEIN"/>
    <property type="match status" value="1"/>
</dbReference>
<dbReference type="Proteomes" id="UP000198706">
    <property type="component" value="Unassembled WGS sequence"/>
</dbReference>
<dbReference type="Gene3D" id="3.30.70.100">
    <property type="match status" value="1"/>
</dbReference>
<keyword evidence="3" id="KW-1185">Reference proteome</keyword>
<name>A0A1G9NSY1_9PSED</name>
<dbReference type="STRING" id="137658.SAMN05216186_13436"/>
<protein>
    <recommendedName>
        <fullName evidence="1">EthD domain-containing protein</fullName>
    </recommendedName>
</protein>
<evidence type="ECO:0000313" key="2">
    <source>
        <dbReference type="EMBL" id="SDL89451.1"/>
    </source>
</evidence>
<dbReference type="Pfam" id="PF07110">
    <property type="entry name" value="EthD"/>
    <property type="match status" value="1"/>
</dbReference>
<proteinExistence type="predicted"/>
<accession>A0A1G9NSY1</accession>
<organism evidence="2 3">
    <name type="scientific">Pseudomonas indica</name>
    <dbReference type="NCBI Taxonomy" id="137658"/>
    <lineage>
        <taxon>Bacteria</taxon>
        <taxon>Pseudomonadati</taxon>
        <taxon>Pseudomonadota</taxon>
        <taxon>Gammaproteobacteria</taxon>
        <taxon>Pseudomonadales</taxon>
        <taxon>Pseudomonadaceae</taxon>
        <taxon>Pseudomonas</taxon>
    </lineage>
</organism>
<dbReference type="PANTHER" id="PTHR40260:SF2">
    <property type="entry name" value="BLR8190 PROTEIN"/>
    <property type="match status" value="1"/>
</dbReference>
<feature type="domain" description="EthD" evidence="1">
    <location>
        <begin position="17"/>
        <end position="91"/>
    </location>
</feature>
<sequence>MIRVTVSYAAREGARFDHAYYQNRHAALIREHLGAHGLRRLEIDQVLSDAAGNPAPVVAAAHMLFDDVAAFQAAMTAGGQPLMADVANYTDIPPQILISQVHVAYEG</sequence>
<dbReference type="RefSeq" id="WP_084339753.1">
    <property type="nucleotide sequence ID" value="NZ_FNFD01000034.1"/>
</dbReference>
<dbReference type="InterPro" id="IPR011008">
    <property type="entry name" value="Dimeric_a/b-barrel"/>
</dbReference>
<dbReference type="InterPro" id="IPR009799">
    <property type="entry name" value="EthD_dom"/>
</dbReference>
<evidence type="ECO:0000259" key="1">
    <source>
        <dbReference type="Pfam" id="PF07110"/>
    </source>
</evidence>
<dbReference type="NCBIfam" id="TIGR02118">
    <property type="entry name" value="EthD family reductase"/>
    <property type="match status" value="1"/>
</dbReference>
<dbReference type="EMBL" id="FNFD01000034">
    <property type="protein sequence ID" value="SDL89451.1"/>
    <property type="molecule type" value="Genomic_DNA"/>
</dbReference>
<dbReference type="SUPFAM" id="SSF54909">
    <property type="entry name" value="Dimeric alpha+beta barrel"/>
    <property type="match status" value="1"/>
</dbReference>
<reference evidence="2 3" key="1">
    <citation type="submission" date="2016-10" db="EMBL/GenBank/DDBJ databases">
        <authorList>
            <person name="de Groot N.N."/>
        </authorList>
    </citation>
    <scope>NUCLEOTIDE SEQUENCE [LARGE SCALE GENOMIC DNA]</scope>
    <source>
        <strain evidence="2 3">JCM 21544</strain>
    </source>
</reference>